<feature type="compositionally biased region" description="Gly residues" evidence="5">
    <location>
        <begin position="1"/>
        <end position="11"/>
    </location>
</feature>
<dbReference type="InParanoid" id="A0A6I8PB76"/>
<feature type="domain" description="Seven cysteines N-terminal" evidence="7">
    <location>
        <begin position="25"/>
        <end position="126"/>
    </location>
</feature>
<keyword evidence="3 6" id="KW-0472">Membrane</keyword>
<dbReference type="InterPro" id="IPR013980">
    <property type="entry name" value="MANSC_dom"/>
</dbReference>
<sequence>MNSQRGGGQVRLGGARREAGQVARAAGPVCRPLTPPAPPPPHPLPKLSAASGETGISSLQIPGPDRTGSGGPGRAPGLMPSGGGDKECNLIIFDTRKTRNQQNCYLFYCPSEEACPMKPARGLVSYRRIRDFPPSDNTDLPNKNASSEAEPVGVKSSVAPAATSDPQHPPEMNSTGVLWEEESSKTSGLPDASRKRWEETDRNTQIPPYGKTVDGLGSSQEQERADLLPPNGSLNSTATAHSHPNTPTSTPTPPPPPQTTGSGAPPLPPPPSQTPGSALTSTPPPLLSAPARNPTPRRLPVPSQTPVGIPGPGSGGPTPLTATVPPLSPTAAGPLRLSPTPAGSSATPTPPGGRGVSETAGSVTAADPGAENASPSDALATSAVQPVDPWGSGEAGPGPSLPVGASVDGSGLRLDKWALLGALVAGVSFLAVGIAILGRKLLESLRRKRYSRLDYLINGIYMGI</sequence>
<evidence type="ECO:0000256" key="4">
    <source>
        <dbReference type="ARBA" id="ARBA00023180"/>
    </source>
</evidence>
<dbReference type="Ensembl" id="ENSOANT00000046878.1">
    <property type="protein sequence ID" value="ENSOANP00000050041.1"/>
    <property type="gene ID" value="ENSOANG00000000732.3"/>
</dbReference>
<dbReference type="GeneTree" id="ENSGT00940000153377"/>
<feature type="transmembrane region" description="Helical" evidence="6">
    <location>
        <begin position="417"/>
        <end position="438"/>
    </location>
</feature>
<feature type="region of interest" description="Disordered" evidence="5">
    <location>
        <begin position="1"/>
        <end position="85"/>
    </location>
</feature>
<keyword evidence="4" id="KW-0325">Glycoprotein</keyword>
<feature type="compositionally biased region" description="Low complexity" evidence="5">
    <location>
        <begin position="338"/>
        <end position="347"/>
    </location>
</feature>
<feature type="region of interest" description="Disordered" evidence="5">
    <location>
        <begin position="133"/>
        <end position="397"/>
    </location>
</feature>
<reference evidence="8 9" key="1">
    <citation type="journal article" date="2008" name="Nature">
        <title>Genome analysis of the platypus reveals unique signatures of evolution.</title>
        <authorList>
            <person name="Warren W.C."/>
            <person name="Hillier L.W."/>
            <person name="Marshall Graves J.A."/>
            <person name="Birney E."/>
            <person name="Ponting C.P."/>
            <person name="Grutzner F."/>
            <person name="Belov K."/>
            <person name="Miller W."/>
            <person name="Clarke L."/>
            <person name="Chinwalla A.T."/>
            <person name="Yang S.P."/>
            <person name="Heger A."/>
            <person name="Locke D.P."/>
            <person name="Miethke P."/>
            <person name="Waters P.D."/>
            <person name="Veyrunes F."/>
            <person name="Fulton L."/>
            <person name="Fulton B."/>
            <person name="Graves T."/>
            <person name="Wallis J."/>
            <person name="Puente X.S."/>
            <person name="Lopez-Otin C."/>
            <person name="Ordonez G.R."/>
            <person name="Eichler E.E."/>
            <person name="Chen L."/>
            <person name="Cheng Z."/>
            <person name="Deakin J.E."/>
            <person name="Alsop A."/>
            <person name="Thompson K."/>
            <person name="Kirby P."/>
            <person name="Papenfuss A.T."/>
            <person name="Wakefield M.J."/>
            <person name="Olender T."/>
            <person name="Lancet D."/>
            <person name="Huttley G.A."/>
            <person name="Smit A.F."/>
            <person name="Pask A."/>
            <person name="Temple-Smith P."/>
            <person name="Batzer M.A."/>
            <person name="Walker J.A."/>
            <person name="Konkel M.K."/>
            <person name="Harris R.S."/>
            <person name="Whittington C.M."/>
            <person name="Wong E.S."/>
            <person name="Gemmell N.J."/>
            <person name="Buschiazzo E."/>
            <person name="Vargas Jentzsch I.M."/>
            <person name="Merkel A."/>
            <person name="Schmitz J."/>
            <person name="Zemann A."/>
            <person name="Churakov G."/>
            <person name="Kriegs J.O."/>
            <person name="Brosius J."/>
            <person name="Murchison E.P."/>
            <person name="Sachidanandam R."/>
            <person name="Smith C."/>
            <person name="Hannon G.J."/>
            <person name="Tsend-Ayush E."/>
            <person name="McMillan D."/>
            <person name="Attenborough R."/>
            <person name="Rens W."/>
            <person name="Ferguson-Smith M."/>
            <person name="Lefevre C.M."/>
            <person name="Sharp J.A."/>
            <person name="Nicholas K.R."/>
            <person name="Ray D.A."/>
            <person name="Kube M."/>
            <person name="Reinhardt R."/>
            <person name="Pringle T.H."/>
            <person name="Taylor J."/>
            <person name="Jones R.C."/>
            <person name="Nixon B."/>
            <person name="Dacheux J.L."/>
            <person name="Niwa H."/>
            <person name="Sekita Y."/>
            <person name="Huang X."/>
            <person name="Stark A."/>
            <person name="Kheradpour P."/>
            <person name="Kellis M."/>
            <person name="Flicek P."/>
            <person name="Chen Y."/>
            <person name="Webber C."/>
            <person name="Hardison R."/>
            <person name="Nelson J."/>
            <person name="Hallsworth-Pepin K."/>
            <person name="Delehaunty K."/>
            <person name="Markovic C."/>
            <person name="Minx P."/>
            <person name="Feng Y."/>
            <person name="Kremitzki C."/>
            <person name="Mitreva M."/>
            <person name="Glasscock J."/>
            <person name="Wylie T."/>
            <person name="Wohldmann P."/>
            <person name="Thiru P."/>
            <person name="Nhan M.N."/>
            <person name="Pohl C.S."/>
            <person name="Smith S.M."/>
            <person name="Hou S."/>
            <person name="Nefedov M."/>
            <person name="de Jong P.J."/>
            <person name="Renfree M.B."/>
            <person name="Mardis E.R."/>
            <person name="Wilson R.K."/>
        </authorList>
    </citation>
    <scope>NUCLEOTIDE SEQUENCE [LARGE SCALE GENOMIC DNA]</scope>
    <source>
        <strain evidence="8 9">Glennie</strain>
    </source>
</reference>
<feature type="compositionally biased region" description="Low complexity" evidence="5">
    <location>
        <begin position="239"/>
        <end position="249"/>
    </location>
</feature>
<comment type="subcellular location">
    <subcellularLocation>
        <location evidence="1">Membrane</location>
    </subcellularLocation>
</comment>
<gene>
    <name evidence="8" type="primary">MANSC1</name>
</gene>
<keyword evidence="2" id="KW-0732">Signal</keyword>
<dbReference type="Proteomes" id="UP000002279">
    <property type="component" value="Chromosome 11"/>
</dbReference>
<dbReference type="FunCoup" id="A0A6I8PB76">
    <property type="interactions" value="276"/>
</dbReference>
<evidence type="ECO:0000256" key="6">
    <source>
        <dbReference type="SAM" id="Phobius"/>
    </source>
</evidence>
<dbReference type="Pfam" id="PF07502">
    <property type="entry name" value="MANEC"/>
    <property type="match status" value="1"/>
</dbReference>
<keyword evidence="6" id="KW-1133">Transmembrane helix</keyword>
<reference evidence="8" key="2">
    <citation type="submission" date="2025-08" db="UniProtKB">
        <authorList>
            <consortium name="Ensembl"/>
        </authorList>
    </citation>
    <scope>IDENTIFICATION</scope>
    <source>
        <strain evidence="8">Glennie</strain>
    </source>
</reference>
<feature type="compositionally biased region" description="Basic and acidic residues" evidence="5">
    <location>
        <begin position="192"/>
        <end position="202"/>
    </location>
</feature>
<evidence type="ECO:0000256" key="5">
    <source>
        <dbReference type="SAM" id="MobiDB-lite"/>
    </source>
</evidence>
<evidence type="ECO:0000256" key="2">
    <source>
        <dbReference type="ARBA" id="ARBA00022729"/>
    </source>
</evidence>
<evidence type="ECO:0000259" key="7">
    <source>
        <dbReference type="SMART" id="SM00765"/>
    </source>
</evidence>
<keyword evidence="6" id="KW-0812">Transmembrane</keyword>
<dbReference type="OMA" id="SQNCPTK"/>
<evidence type="ECO:0000256" key="3">
    <source>
        <dbReference type="ARBA" id="ARBA00023136"/>
    </source>
</evidence>
<protein>
    <submittedName>
        <fullName evidence="8">MANSC domain containing 1</fullName>
    </submittedName>
</protein>
<keyword evidence="9" id="KW-1185">Reference proteome</keyword>
<dbReference type="Bgee" id="ENSOANG00000000732">
    <property type="expression patterns" value="Expressed in endometrium and 8 other cell types or tissues"/>
</dbReference>
<dbReference type="SMART" id="SM00765">
    <property type="entry name" value="MANEC"/>
    <property type="match status" value="1"/>
</dbReference>
<proteinExistence type="predicted"/>
<dbReference type="GO" id="GO:0005794">
    <property type="term" value="C:Golgi apparatus"/>
    <property type="evidence" value="ECO:0000318"/>
    <property type="project" value="GO_Central"/>
</dbReference>
<feature type="compositionally biased region" description="Pro residues" evidence="5">
    <location>
        <begin position="33"/>
        <end position="44"/>
    </location>
</feature>
<organism evidence="8 9">
    <name type="scientific">Ornithorhynchus anatinus</name>
    <name type="common">Duckbill platypus</name>
    <dbReference type="NCBI Taxonomy" id="9258"/>
    <lineage>
        <taxon>Eukaryota</taxon>
        <taxon>Metazoa</taxon>
        <taxon>Chordata</taxon>
        <taxon>Craniata</taxon>
        <taxon>Vertebrata</taxon>
        <taxon>Euteleostomi</taxon>
        <taxon>Mammalia</taxon>
        <taxon>Monotremata</taxon>
        <taxon>Ornithorhynchidae</taxon>
        <taxon>Ornithorhynchus</taxon>
    </lineage>
</organism>
<reference evidence="8" key="3">
    <citation type="submission" date="2025-09" db="UniProtKB">
        <authorList>
            <consortium name="Ensembl"/>
        </authorList>
    </citation>
    <scope>IDENTIFICATION</scope>
    <source>
        <strain evidence="8">Glennie</strain>
    </source>
</reference>
<dbReference type="InterPro" id="IPR011106">
    <property type="entry name" value="MANSC_N"/>
</dbReference>
<dbReference type="AlphaFoldDB" id="A0A6I8PB76"/>
<name>A0A6I8PB76_ORNAN</name>
<feature type="compositionally biased region" description="Polar residues" evidence="5">
    <location>
        <begin position="135"/>
        <end position="147"/>
    </location>
</feature>
<evidence type="ECO:0000313" key="8">
    <source>
        <dbReference type="Ensembl" id="ENSOANP00000050041.1"/>
    </source>
</evidence>
<evidence type="ECO:0000256" key="1">
    <source>
        <dbReference type="ARBA" id="ARBA00004370"/>
    </source>
</evidence>
<accession>A0A6I8PB76</accession>
<dbReference type="GO" id="GO:0016020">
    <property type="term" value="C:membrane"/>
    <property type="evidence" value="ECO:0007669"/>
    <property type="project" value="UniProtKB-SubCell"/>
</dbReference>
<evidence type="ECO:0000313" key="9">
    <source>
        <dbReference type="Proteomes" id="UP000002279"/>
    </source>
</evidence>